<dbReference type="AlphaFoldDB" id="A0A914CCB6"/>
<dbReference type="GO" id="GO:0019706">
    <property type="term" value="F:protein-cysteine S-palmitoyltransferase activity"/>
    <property type="evidence" value="ECO:0007669"/>
    <property type="project" value="UniProtKB-EC"/>
</dbReference>
<comment type="domain">
    <text evidence="7">The DHHC domain is required for palmitoyltransferase activity.</text>
</comment>
<evidence type="ECO:0000256" key="1">
    <source>
        <dbReference type="ARBA" id="ARBA00004141"/>
    </source>
</evidence>
<dbReference type="PROSITE" id="PS50216">
    <property type="entry name" value="DHHC"/>
    <property type="match status" value="1"/>
</dbReference>
<keyword evidence="4 7" id="KW-1133">Transmembrane helix</keyword>
<evidence type="ECO:0000259" key="8">
    <source>
        <dbReference type="Pfam" id="PF01529"/>
    </source>
</evidence>
<dbReference type="WBParaSite" id="ACRNAN_Path_844.g3244.t2">
    <property type="protein sequence ID" value="ACRNAN_Path_844.g3244.t2"/>
    <property type="gene ID" value="ACRNAN_Path_844.g3244"/>
</dbReference>
<evidence type="ECO:0000313" key="10">
    <source>
        <dbReference type="WBParaSite" id="ACRNAN_Path_844.g3244.t2"/>
    </source>
</evidence>
<evidence type="ECO:0000313" key="9">
    <source>
        <dbReference type="Proteomes" id="UP000887540"/>
    </source>
</evidence>
<evidence type="ECO:0000256" key="6">
    <source>
        <dbReference type="ARBA" id="ARBA00023315"/>
    </source>
</evidence>
<reference evidence="10" key="1">
    <citation type="submission" date="2022-11" db="UniProtKB">
        <authorList>
            <consortium name="WormBaseParasite"/>
        </authorList>
    </citation>
    <scope>IDENTIFICATION</scope>
</reference>
<keyword evidence="9" id="KW-1185">Reference proteome</keyword>
<protein>
    <recommendedName>
        <fullName evidence="7">Palmitoyltransferase</fullName>
        <ecNumber evidence="7">2.3.1.225</ecNumber>
    </recommendedName>
</protein>
<proteinExistence type="inferred from homology"/>
<accession>A0A914CCB6</accession>
<keyword evidence="2 7" id="KW-0808">Transferase</keyword>
<name>A0A914CCB6_9BILA</name>
<organism evidence="9 10">
    <name type="scientific">Acrobeloides nanus</name>
    <dbReference type="NCBI Taxonomy" id="290746"/>
    <lineage>
        <taxon>Eukaryota</taxon>
        <taxon>Metazoa</taxon>
        <taxon>Ecdysozoa</taxon>
        <taxon>Nematoda</taxon>
        <taxon>Chromadorea</taxon>
        <taxon>Rhabditida</taxon>
        <taxon>Tylenchina</taxon>
        <taxon>Cephalobomorpha</taxon>
        <taxon>Cephaloboidea</taxon>
        <taxon>Cephalobidae</taxon>
        <taxon>Acrobeloides</taxon>
    </lineage>
</organism>
<sequence length="274" mass="31603">MFLWSYYKTVMTPVGSPPQSFFLTSEVKEDLSLAQNDKEFKAILDRFVRQTGIPVHNRNFDGSIRFCLKCSCVKPDRAHHCSVCGQCVLKFDHHCPWVNSCVNFSNYKFFLLFLGYGLVLCLFAFFTTMPYFIEIWSNNGLHKDFGRVHVLFIFFVSGMFALSLGCLFFYHLYLTAVNRSTVESIRPPTFLHGPDKNGYNLGFRRNYREIFGKNKILRFIPVFTSHGNGVTYPIGEIVPDRYTLLSTRVNDGDSSTGSEEDELFNRQNDNTFIV</sequence>
<dbReference type="Proteomes" id="UP000887540">
    <property type="component" value="Unplaced"/>
</dbReference>
<evidence type="ECO:0000256" key="5">
    <source>
        <dbReference type="ARBA" id="ARBA00023136"/>
    </source>
</evidence>
<evidence type="ECO:0000256" key="7">
    <source>
        <dbReference type="RuleBase" id="RU079119"/>
    </source>
</evidence>
<dbReference type="GO" id="GO:0016020">
    <property type="term" value="C:membrane"/>
    <property type="evidence" value="ECO:0007669"/>
    <property type="project" value="UniProtKB-SubCell"/>
</dbReference>
<feature type="transmembrane region" description="Helical" evidence="7">
    <location>
        <begin position="109"/>
        <end position="133"/>
    </location>
</feature>
<keyword evidence="6 7" id="KW-0012">Acyltransferase</keyword>
<keyword evidence="3 7" id="KW-0812">Transmembrane</keyword>
<dbReference type="PANTHER" id="PTHR12246">
    <property type="entry name" value="PALMITOYLTRANSFERASE ZDHHC16"/>
    <property type="match status" value="1"/>
</dbReference>
<dbReference type="InterPro" id="IPR039859">
    <property type="entry name" value="PFA4/ZDH16/20/ERF2-like"/>
</dbReference>
<dbReference type="EC" id="2.3.1.225" evidence="7"/>
<feature type="domain" description="Palmitoyltransferase DHHC" evidence="8">
    <location>
        <begin position="64"/>
        <end position="185"/>
    </location>
</feature>
<comment type="catalytic activity">
    <reaction evidence="7">
        <text>L-cysteinyl-[protein] + hexadecanoyl-CoA = S-hexadecanoyl-L-cysteinyl-[protein] + CoA</text>
        <dbReference type="Rhea" id="RHEA:36683"/>
        <dbReference type="Rhea" id="RHEA-COMP:10131"/>
        <dbReference type="Rhea" id="RHEA-COMP:11032"/>
        <dbReference type="ChEBI" id="CHEBI:29950"/>
        <dbReference type="ChEBI" id="CHEBI:57287"/>
        <dbReference type="ChEBI" id="CHEBI:57379"/>
        <dbReference type="ChEBI" id="CHEBI:74151"/>
        <dbReference type="EC" id="2.3.1.225"/>
    </reaction>
</comment>
<dbReference type="Pfam" id="PF01529">
    <property type="entry name" value="DHHC"/>
    <property type="match status" value="1"/>
</dbReference>
<comment type="similarity">
    <text evidence="7">Belongs to the DHHC palmitoyltransferase family.</text>
</comment>
<evidence type="ECO:0000256" key="2">
    <source>
        <dbReference type="ARBA" id="ARBA00022679"/>
    </source>
</evidence>
<dbReference type="InterPro" id="IPR001594">
    <property type="entry name" value="Palmitoyltrfase_DHHC"/>
</dbReference>
<evidence type="ECO:0000256" key="4">
    <source>
        <dbReference type="ARBA" id="ARBA00022989"/>
    </source>
</evidence>
<comment type="subcellular location">
    <subcellularLocation>
        <location evidence="1">Membrane</location>
        <topology evidence="1">Multi-pass membrane protein</topology>
    </subcellularLocation>
</comment>
<evidence type="ECO:0000256" key="3">
    <source>
        <dbReference type="ARBA" id="ARBA00022692"/>
    </source>
</evidence>
<keyword evidence="5 7" id="KW-0472">Membrane</keyword>
<feature type="transmembrane region" description="Helical" evidence="7">
    <location>
        <begin position="148"/>
        <end position="170"/>
    </location>
</feature>